<organism evidence="2 3">
    <name type="scientific">Mesorhizobium sangaii</name>
    <dbReference type="NCBI Taxonomy" id="505389"/>
    <lineage>
        <taxon>Bacteria</taxon>
        <taxon>Pseudomonadati</taxon>
        <taxon>Pseudomonadota</taxon>
        <taxon>Alphaproteobacteria</taxon>
        <taxon>Hyphomicrobiales</taxon>
        <taxon>Phyllobacteriaceae</taxon>
        <taxon>Mesorhizobium</taxon>
    </lineage>
</organism>
<dbReference type="AlphaFoldDB" id="A0A841NZ66"/>
<proteinExistence type="predicted"/>
<accession>A0A841NZ66</accession>
<dbReference type="EMBL" id="JACHEF010000001">
    <property type="protein sequence ID" value="MBB6408246.1"/>
    <property type="molecule type" value="Genomic_DNA"/>
</dbReference>
<evidence type="ECO:0000313" key="3">
    <source>
        <dbReference type="Proteomes" id="UP000556329"/>
    </source>
</evidence>
<sequence>MQDWPRGARIGNEFSMGAPKPGNSCSQGKRARKAGENIAWLNPQIAT</sequence>
<evidence type="ECO:0000313" key="2">
    <source>
        <dbReference type="EMBL" id="MBB6408246.1"/>
    </source>
</evidence>
<evidence type="ECO:0000256" key="1">
    <source>
        <dbReference type="SAM" id="MobiDB-lite"/>
    </source>
</evidence>
<protein>
    <submittedName>
        <fullName evidence="2">Uncharacterized protein</fullName>
    </submittedName>
</protein>
<comment type="caution">
    <text evidence="2">The sequence shown here is derived from an EMBL/GenBank/DDBJ whole genome shotgun (WGS) entry which is preliminary data.</text>
</comment>
<reference evidence="2 3" key="1">
    <citation type="submission" date="2020-08" db="EMBL/GenBank/DDBJ databases">
        <title>Genomic Encyclopedia of Type Strains, Phase IV (KMG-IV): sequencing the most valuable type-strain genomes for metagenomic binning, comparative biology and taxonomic classification.</title>
        <authorList>
            <person name="Goeker M."/>
        </authorList>
    </citation>
    <scope>NUCLEOTIDE SEQUENCE [LARGE SCALE GENOMIC DNA]</scope>
    <source>
        <strain evidence="2 3">DSM 100039</strain>
    </source>
</reference>
<feature type="region of interest" description="Disordered" evidence="1">
    <location>
        <begin position="1"/>
        <end position="47"/>
    </location>
</feature>
<dbReference type="Proteomes" id="UP000556329">
    <property type="component" value="Unassembled WGS sequence"/>
</dbReference>
<dbReference type="RefSeq" id="WP_184871345.1">
    <property type="nucleotide sequence ID" value="NZ_JACHEF010000001.1"/>
</dbReference>
<keyword evidence="3" id="KW-1185">Reference proteome</keyword>
<gene>
    <name evidence="2" type="ORF">HNQ71_000890</name>
</gene>
<name>A0A841NZ66_9HYPH</name>